<dbReference type="SUPFAM" id="SSF56801">
    <property type="entry name" value="Acetyl-CoA synthetase-like"/>
    <property type="match status" value="1"/>
</dbReference>
<dbReference type="CDD" id="cd05911">
    <property type="entry name" value="Firefly_Luc_like"/>
    <property type="match status" value="1"/>
</dbReference>
<dbReference type="FunFam" id="3.30.300.30:FF:000007">
    <property type="entry name" value="4-coumarate--CoA ligase 2"/>
    <property type="match status" value="1"/>
</dbReference>
<protein>
    <submittedName>
        <fullName evidence="4">Acetyl-CoA synthetase-like protein</fullName>
    </submittedName>
</protein>
<feature type="domain" description="AMP-dependent synthetase/ligase" evidence="2">
    <location>
        <begin position="31"/>
        <end position="396"/>
    </location>
</feature>
<dbReference type="PANTHER" id="PTHR24096">
    <property type="entry name" value="LONG-CHAIN-FATTY-ACID--COA LIGASE"/>
    <property type="match status" value="1"/>
</dbReference>
<dbReference type="InterPro" id="IPR045851">
    <property type="entry name" value="AMP-bd_C_sf"/>
</dbReference>
<dbReference type="Pfam" id="PF13193">
    <property type="entry name" value="AMP-binding_C"/>
    <property type="match status" value="1"/>
</dbReference>
<dbReference type="OrthoDB" id="6509636at2759"/>
<evidence type="ECO:0000313" key="4">
    <source>
        <dbReference type="EMBL" id="KAF2709612.1"/>
    </source>
</evidence>
<evidence type="ECO:0000259" key="2">
    <source>
        <dbReference type="Pfam" id="PF00501"/>
    </source>
</evidence>
<dbReference type="PANTHER" id="PTHR24096:SF265">
    <property type="entry name" value="ENZYME, PUTATIVE (AFU_ORTHOLOGUE AFUA_5G14270)-RELATED"/>
    <property type="match status" value="1"/>
</dbReference>
<keyword evidence="5" id="KW-1185">Reference proteome</keyword>
<dbReference type="AlphaFoldDB" id="A0A6G1KAX0"/>
<dbReference type="GO" id="GO:0019748">
    <property type="term" value="P:secondary metabolic process"/>
    <property type="evidence" value="ECO:0007669"/>
    <property type="project" value="TreeGrafter"/>
</dbReference>
<dbReference type="InterPro" id="IPR000873">
    <property type="entry name" value="AMP-dep_synth/lig_dom"/>
</dbReference>
<organism evidence="4 5">
    <name type="scientific">Pleomassaria siparia CBS 279.74</name>
    <dbReference type="NCBI Taxonomy" id="1314801"/>
    <lineage>
        <taxon>Eukaryota</taxon>
        <taxon>Fungi</taxon>
        <taxon>Dikarya</taxon>
        <taxon>Ascomycota</taxon>
        <taxon>Pezizomycotina</taxon>
        <taxon>Dothideomycetes</taxon>
        <taxon>Pleosporomycetidae</taxon>
        <taxon>Pleosporales</taxon>
        <taxon>Pleomassariaceae</taxon>
        <taxon>Pleomassaria</taxon>
    </lineage>
</organism>
<accession>A0A6G1KAX0</accession>
<dbReference type="InterPro" id="IPR025110">
    <property type="entry name" value="AMP-bd_C"/>
</dbReference>
<gene>
    <name evidence="4" type="ORF">K504DRAFT_491072</name>
</gene>
<proteinExistence type="inferred from homology"/>
<sequence>MPFLAQTHVQIPTKDILSWTYDTPLFDQHKAIYIDAADETQSITAAQARLFTRQLIAGFKKAGLNKGDVVLIHSFNNIWYPVIVLGIVGFGGIFTGTNPSYTPAELKHAIDASKVKLIISEPELLSSINTLVETNSFSPSKILVLDSPNQANSSGFPSWRTLLTHGEQDWLRFDSLRTSKDTTALLLFSSGTTGLPKPAKLSHYNLIAQHTLVYEVRPLPYDLSRLVHLPMFHASTAPSTHISALRAGHTQYIMPRFSIANYLNYLEKHKITDITLVPPVVTTLVSSPLPLSTKQKCLRFVKRGIASAAPLDKDMQARFKALLSPDATFNQFWAMSETACIACEVPYPENDITGSVGTFLPNLDVKLLHDEGHDITAYGVRGELAIRGPTVTEGYLGVPRERDFDAEGYFITGDIMYCDPETKLWYVVDRKKELIKVRGFQVAPAELEGVLLRHPGIRDAAVIGIMSVDGDSELPRAYVVRKEGSEGLQEKDVKAWMEGKLAKYKRLEGGVRFVQEIPKTASGKILKRTLREMAKRDMGAKL</sequence>
<dbReference type="GO" id="GO:0016405">
    <property type="term" value="F:CoA-ligase activity"/>
    <property type="evidence" value="ECO:0007669"/>
    <property type="project" value="TreeGrafter"/>
</dbReference>
<dbReference type="Pfam" id="PF00501">
    <property type="entry name" value="AMP-binding"/>
    <property type="match status" value="1"/>
</dbReference>
<dbReference type="Proteomes" id="UP000799428">
    <property type="component" value="Unassembled WGS sequence"/>
</dbReference>
<feature type="domain" description="AMP-binding enzyme C-terminal" evidence="3">
    <location>
        <begin position="446"/>
        <end position="524"/>
    </location>
</feature>
<dbReference type="InterPro" id="IPR042099">
    <property type="entry name" value="ANL_N_sf"/>
</dbReference>
<evidence type="ECO:0000256" key="1">
    <source>
        <dbReference type="ARBA" id="ARBA00006432"/>
    </source>
</evidence>
<name>A0A6G1KAX0_9PLEO</name>
<evidence type="ECO:0000259" key="3">
    <source>
        <dbReference type="Pfam" id="PF13193"/>
    </source>
</evidence>
<reference evidence="4" key="1">
    <citation type="journal article" date="2020" name="Stud. Mycol.">
        <title>101 Dothideomycetes genomes: a test case for predicting lifestyles and emergence of pathogens.</title>
        <authorList>
            <person name="Haridas S."/>
            <person name="Albert R."/>
            <person name="Binder M."/>
            <person name="Bloem J."/>
            <person name="Labutti K."/>
            <person name="Salamov A."/>
            <person name="Andreopoulos B."/>
            <person name="Baker S."/>
            <person name="Barry K."/>
            <person name="Bills G."/>
            <person name="Bluhm B."/>
            <person name="Cannon C."/>
            <person name="Castanera R."/>
            <person name="Culley D."/>
            <person name="Daum C."/>
            <person name="Ezra D."/>
            <person name="Gonzalez J."/>
            <person name="Henrissat B."/>
            <person name="Kuo A."/>
            <person name="Liang C."/>
            <person name="Lipzen A."/>
            <person name="Lutzoni F."/>
            <person name="Magnuson J."/>
            <person name="Mondo S."/>
            <person name="Nolan M."/>
            <person name="Ohm R."/>
            <person name="Pangilinan J."/>
            <person name="Park H.-J."/>
            <person name="Ramirez L."/>
            <person name="Alfaro M."/>
            <person name="Sun H."/>
            <person name="Tritt A."/>
            <person name="Yoshinaga Y."/>
            <person name="Zwiers L.-H."/>
            <person name="Turgeon B."/>
            <person name="Goodwin S."/>
            <person name="Spatafora J."/>
            <person name="Crous P."/>
            <person name="Grigoriev I."/>
        </authorList>
    </citation>
    <scope>NUCLEOTIDE SEQUENCE</scope>
    <source>
        <strain evidence="4">CBS 279.74</strain>
    </source>
</reference>
<comment type="similarity">
    <text evidence="1">Belongs to the ATP-dependent AMP-binding enzyme family.</text>
</comment>
<dbReference type="Gene3D" id="3.40.50.12780">
    <property type="entry name" value="N-terminal domain of ligase-like"/>
    <property type="match status" value="1"/>
</dbReference>
<evidence type="ECO:0000313" key="5">
    <source>
        <dbReference type="Proteomes" id="UP000799428"/>
    </source>
</evidence>
<dbReference type="EMBL" id="MU005770">
    <property type="protein sequence ID" value="KAF2709612.1"/>
    <property type="molecule type" value="Genomic_DNA"/>
</dbReference>
<dbReference type="PROSITE" id="PS00455">
    <property type="entry name" value="AMP_BINDING"/>
    <property type="match status" value="1"/>
</dbReference>
<dbReference type="Gene3D" id="3.30.300.30">
    <property type="match status" value="1"/>
</dbReference>
<dbReference type="InterPro" id="IPR020845">
    <property type="entry name" value="AMP-binding_CS"/>
</dbReference>